<proteinExistence type="predicted"/>
<accession>A0A318NVF4</accession>
<dbReference type="EMBL" id="PESE01000005">
    <property type="protein sequence ID" value="PYD37891.1"/>
    <property type="molecule type" value="Genomic_DNA"/>
</dbReference>
<evidence type="ECO:0000313" key="2">
    <source>
        <dbReference type="EMBL" id="PYD37891.1"/>
    </source>
</evidence>
<organism evidence="2 3">
    <name type="scientific">Serratia plymuthica</name>
    <dbReference type="NCBI Taxonomy" id="82996"/>
    <lineage>
        <taxon>Bacteria</taxon>
        <taxon>Pseudomonadati</taxon>
        <taxon>Pseudomonadota</taxon>
        <taxon>Gammaproteobacteria</taxon>
        <taxon>Enterobacterales</taxon>
        <taxon>Yersiniaceae</taxon>
        <taxon>Serratia</taxon>
    </lineage>
</organism>
<name>A0A318NVF4_SERPL</name>
<gene>
    <name evidence="2" type="ORF">CT690_17660</name>
</gene>
<evidence type="ECO:0000313" key="3">
    <source>
        <dbReference type="Proteomes" id="UP000248196"/>
    </source>
</evidence>
<sequence>MESAAARVVPEDASMRKLVGIGFMLLAWMPLGHASLNAAPVSAALSQQLTAACNLLTAQHADWGNINAVVRSARVCLQRPAGQEQSERLPATADRGLAQRSSSLLPDLTQDK</sequence>
<dbReference type="Proteomes" id="UP000248196">
    <property type="component" value="Unassembled WGS sequence"/>
</dbReference>
<feature type="region of interest" description="Disordered" evidence="1">
    <location>
        <begin position="81"/>
        <end position="112"/>
    </location>
</feature>
<protein>
    <submittedName>
        <fullName evidence="2">Uncharacterized protein</fullName>
    </submittedName>
</protein>
<comment type="caution">
    <text evidence="2">The sequence shown here is derived from an EMBL/GenBank/DDBJ whole genome shotgun (WGS) entry which is preliminary data.</text>
</comment>
<reference evidence="2 3" key="1">
    <citation type="submission" date="2017-11" db="EMBL/GenBank/DDBJ databases">
        <title>Genome sequence of the oocydin A producing rhizobacterium Serratia plymuthica 4Rx5.</title>
        <authorList>
            <person name="Matilla M.A."/>
            <person name="Udaondo Z."/>
            <person name="Salmond G.P.C."/>
        </authorList>
    </citation>
    <scope>NUCLEOTIDE SEQUENCE [LARGE SCALE GENOMIC DNA]</scope>
    <source>
        <strain evidence="2 3">4Rx5</strain>
    </source>
</reference>
<evidence type="ECO:0000256" key="1">
    <source>
        <dbReference type="SAM" id="MobiDB-lite"/>
    </source>
</evidence>
<dbReference type="AlphaFoldDB" id="A0A318NVF4"/>
<dbReference type="OrthoDB" id="6496944at2"/>